<dbReference type="EC" id="1.-.-.-" evidence="9"/>
<dbReference type="InterPro" id="IPR020471">
    <property type="entry name" value="AKR"/>
</dbReference>
<reference evidence="9 10" key="1">
    <citation type="submission" date="2017-03" db="EMBL/GenBank/DDBJ databases">
        <authorList>
            <person name="Afonso C.L."/>
            <person name="Miller P.J."/>
            <person name="Scott M.A."/>
            <person name="Spackman E."/>
            <person name="Goraichik I."/>
            <person name="Dimitrov K.M."/>
            <person name="Suarez D.L."/>
            <person name="Swayne D.E."/>
        </authorList>
    </citation>
    <scope>NUCLEOTIDE SEQUENCE [LARGE SCALE GENOMIC DNA]</scope>
    <source>
        <strain evidence="9 10">CECT 7066</strain>
    </source>
</reference>
<evidence type="ECO:0000313" key="10">
    <source>
        <dbReference type="Proteomes" id="UP000193870"/>
    </source>
</evidence>
<evidence type="ECO:0000256" key="5">
    <source>
        <dbReference type="PIRSR" id="PIRSR000097-1"/>
    </source>
</evidence>
<name>A0A1Y5RIV9_9RHOB</name>
<dbReference type="AlphaFoldDB" id="A0A1Y5RIV9"/>
<dbReference type="PIRSF" id="PIRSF000097">
    <property type="entry name" value="AKR"/>
    <property type="match status" value="1"/>
</dbReference>
<dbReference type="PRINTS" id="PR00069">
    <property type="entry name" value="ALDKETRDTASE"/>
</dbReference>
<dbReference type="PANTHER" id="PTHR43827:SF3">
    <property type="entry name" value="NADP-DEPENDENT OXIDOREDUCTASE DOMAIN-CONTAINING PROTEIN"/>
    <property type="match status" value="1"/>
</dbReference>
<feature type="site" description="Lowers pKa of active site Tyr" evidence="7">
    <location>
        <position position="72"/>
    </location>
</feature>
<evidence type="ECO:0000313" key="9">
    <source>
        <dbReference type="EMBL" id="SLN18652.1"/>
    </source>
</evidence>
<evidence type="ECO:0000256" key="2">
    <source>
        <dbReference type="ARBA" id="ARBA00022857"/>
    </source>
</evidence>
<comment type="catalytic activity">
    <reaction evidence="4">
        <text>hydroxyacetone + NADP(+) = methylglyoxal + NADPH + H(+)</text>
        <dbReference type="Rhea" id="RHEA:27986"/>
        <dbReference type="ChEBI" id="CHEBI:15378"/>
        <dbReference type="ChEBI" id="CHEBI:17158"/>
        <dbReference type="ChEBI" id="CHEBI:27957"/>
        <dbReference type="ChEBI" id="CHEBI:57783"/>
        <dbReference type="ChEBI" id="CHEBI:58349"/>
    </reaction>
</comment>
<keyword evidence="2" id="KW-0521">NADP</keyword>
<feature type="active site" description="Proton donor" evidence="5">
    <location>
        <position position="47"/>
    </location>
</feature>
<evidence type="ECO:0000256" key="1">
    <source>
        <dbReference type="ARBA" id="ARBA00007905"/>
    </source>
</evidence>
<dbReference type="PROSITE" id="PS00798">
    <property type="entry name" value="ALDOKETO_REDUCTASE_1"/>
    <property type="match status" value="1"/>
</dbReference>
<evidence type="ECO:0000256" key="4">
    <source>
        <dbReference type="ARBA" id="ARBA00049445"/>
    </source>
</evidence>
<evidence type="ECO:0000259" key="8">
    <source>
        <dbReference type="Pfam" id="PF00248"/>
    </source>
</evidence>
<dbReference type="FunFam" id="3.20.20.100:FF:000002">
    <property type="entry name" value="2,5-diketo-D-gluconic acid reductase A"/>
    <property type="match status" value="1"/>
</dbReference>
<dbReference type="EMBL" id="FWFV01000001">
    <property type="protein sequence ID" value="SLN18652.1"/>
    <property type="molecule type" value="Genomic_DNA"/>
</dbReference>
<organism evidence="9 10">
    <name type="scientific">Palleronia marisminoris</name>
    <dbReference type="NCBI Taxonomy" id="315423"/>
    <lineage>
        <taxon>Bacteria</taxon>
        <taxon>Pseudomonadati</taxon>
        <taxon>Pseudomonadota</taxon>
        <taxon>Alphaproteobacteria</taxon>
        <taxon>Rhodobacterales</taxon>
        <taxon>Roseobacteraceae</taxon>
        <taxon>Palleronia</taxon>
    </lineage>
</organism>
<dbReference type="Pfam" id="PF00248">
    <property type="entry name" value="Aldo_ket_red"/>
    <property type="match status" value="1"/>
</dbReference>
<dbReference type="SUPFAM" id="SSF51430">
    <property type="entry name" value="NAD(P)-linked oxidoreductase"/>
    <property type="match status" value="1"/>
</dbReference>
<proteinExistence type="inferred from homology"/>
<protein>
    <submittedName>
        <fullName evidence="9">Putative oxidoreductase/MSMEI_2347</fullName>
        <ecNumber evidence="9">1.-.-.-</ecNumber>
    </submittedName>
</protein>
<dbReference type="RefSeq" id="WP_085852623.1">
    <property type="nucleotide sequence ID" value="NZ_FOPF01000001.1"/>
</dbReference>
<accession>A0A1Y5RIV9</accession>
<feature type="domain" description="NADP-dependent oxidoreductase" evidence="8">
    <location>
        <begin position="14"/>
        <end position="255"/>
    </location>
</feature>
<evidence type="ECO:0000256" key="7">
    <source>
        <dbReference type="PIRSR" id="PIRSR000097-3"/>
    </source>
</evidence>
<sequence length="274" mass="29742">MPIKEIGPARIPNLGLGTFQTDAGKTAEIVEAALKNGYRHIDTAQAYGNEKEVGEGIRASGVPRDEIFLTTKILPDRHAAGDFRKAADESLKTLDVGHIDLLLLHWPSKSVPLTETLPVLDALIDDGNVRFGGVSNFTIKHLEEAKSVMSHPIAANQVEFHPFIDQRNLMAAHDAMQIPWEAYSPLARGDVLEDETLKDIAAKHDANPAQISVAWILAKGGVAIPKTANPDRLADNLASAEISLSDDEIARIDGLRRADGRLISPDSMAPDWDD</sequence>
<keyword evidence="3 9" id="KW-0560">Oxidoreductase</keyword>
<dbReference type="InterPro" id="IPR023210">
    <property type="entry name" value="NADP_OxRdtase_dom"/>
</dbReference>
<comment type="similarity">
    <text evidence="1">Belongs to the aldo/keto reductase family.</text>
</comment>
<dbReference type="Proteomes" id="UP000193870">
    <property type="component" value="Unassembled WGS sequence"/>
</dbReference>
<gene>
    <name evidence="9" type="ORF">PAM7066_00613</name>
</gene>
<keyword evidence="10" id="KW-1185">Reference proteome</keyword>
<dbReference type="GO" id="GO:1990002">
    <property type="term" value="F:methylglyoxal reductase (NADPH) (acetol producing) activity"/>
    <property type="evidence" value="ECO:0007669"/>
    <property type="project" value="RHEA"/>
</dbReference>
<evidence type="ECO:0000256" key="3">
    <source>
        <dbReference type="ARBA" id="ARBA00023002"/>
    </source>
</evidence>
<dbReference type="OrthoDB" id="9768793at2"/>
<feature type="binding site" evidence="6">
    <location>
        <position position="105"/>
    </location>
    <ligand>
        <name>substrate</name>
    </ligand>
</feature>
<dbReference type="PANTHER" id="PTHR43827">
    <property type="entry name" value="2,5-DIKETO-D-GLUCONIC ACID REDUCTASE"/>
    <property type="match status" value="1"/>
</dbReference>
<dbReference type="InterPro" id="IPR036812">
    <property type="entry name" value="NAD(P)_OxRdtase_dom_sf"/>
</dbReference>
<dbReference type="InterPro" id="IPR018170">
    <property type="entry name" value="Aldo/ket_reductase_CS"/>
</dbReference>
<dbReference type="Gene3D" id="3.20.20.100">
    <property type="entry name" value="NADP-dependent oxidoreductase domain"/>
    <property type="match status" value="1"/>
</dbReference>
<dbReference type="STRING" id="315423.SAMN04488020_101612"/>
<evidence type="ECO:0000256" key="6">
    <source>
        <dbReference type="PIRSR" id="PIRSR000097-2"/>
    </source>
</evidence>